<feature type="transmembrane region" description="Helical" evidence="1">
    <location>
        <begin position="111"/>
        <end position="137"/>
    </location>
</feature>
<dbReference type="AlphaFoldDB" id="A0A362X1R2"/>
<reference evidence="2 3" key="1">
    <citation type="submission" date="2018-02" db="EMBL/GenBank/DDBJ databases">
        <title>Genomic Encyclopedia of Archaeal and Bacterial Type Strains, Phase II (KMG-II): from individual species to whole genera.</title>
        <authorList>
            <person name="Goeker M."/>
        </authorList>
    </citation>
    <scope>NUCLEOTIDE SEQUENCE [LARGE SCALE GENOMIC DNA]</scope>
    <source>
        <strain evidence="2 3">DSM 21165</strain>
    </source>
</reference>
<dbReference type="GO" id="GO:0140359">
    <property type="term" value="F:ABC-type transporter activity"/>
    <property type="evidence" value="ECO:0007669"/>
    <property type="project" value="InterPro"/>
</dbReference>
<name>A0A362X1R2_9FLAO</name>
<evidence type="ECO:0000313" key="3">
    <source>
        <dbReference type="Proteomes" id="UP000251545"/>
    </source>
</evidence>
<evidence type="ECO:0000256" key="1">
    <source>
        <dbReference type="SAM" id="Phobius"/>
    </source>
</evidence>
<feature type="transmembrane region" description="Helical" evidence="1">
    <location>
        <begin position="177"/>
        <end position="198"/>
    </location>
</feature>
<protein>
    <submittedName>
        <fullName evidence="2">ABC-2 family transporter</fullName>
    </submittedName>
</protein>
<feature type="transmembrane region" description="Helical" evidence="1">
    <location>
        <begin position="252"/>
        <end position="270"/>
    </location>
</feature>
<comment type="caution">
    <text evidence="2">The sequence shown here is derived from an EMBL/GenBank/DDBJ whole genome shotgun (WGS) entry which is preliminary data.</text>
</comment>
<feature type="transmembrane region" description="Helical" evidence="1">
    <location>
        <begin position="149"/>
        <end position="170"/>
    </location>
</feature>
<dbReference type="PANTHER" id="PTHR37305:SF1">
    <property type="entry name" value="MEMBRANE PROTEIN"/>
    <property type="match status" value="1"/>
</dbReference>
<keyword evidence="1" id="KW-1133">Transmembrane helix</keyword>
<feature type="transmembrane region" description="Helical" evidence="1">
    <location>
        <begin position="60"/>
        <end position="84"/>
    </location>
</feature>
<keyword evidence="1" id="KW-0812">Transmembrane</keyword>
<dbReference type="PANTHER" id="PTHR37305">
    <property type="entry name" value="INTEGRAL MEMBRANE PROTEIN-RELATED"/>
    <property type="match status" value="1"/>
</dbReference>
<feature type="transmembrane region" description="Helical" evidence="1">
    <location>
        <begin position="20"/>
        <end position="40"/>
    </location>
</feature>
<accession>A0A362X1R2</accession>
<keyword evidence="1" id="KW-0472">Membrane</keyword>
<proteinExistence type="predicted"/>
<dbReference type="Pfam" id="PF12679">
    <property type="entry name" value="ABC2_membrane_2"/>
    <property type="match status" value="1"/>
</dbReference>
<dbReference type="Proteomes" id="UP000251545">
    <property type="component" value="Unassembled WGS sequence"/>
</dbReference>
<gene>
    <name evidence="2" type="ORF">CLV33_102197</name>
</gene>
<evidence type="ECO:0000313" key="2">
    <source>
        <dbReference type="EMBL" id="PQV50336.1"/>
    </source>
</evidence>
<sequence length="275" mass="32113">MLRLLQLELQKLLLNKTSKVLIFISFILPFFVILLSSLKINVFGFFTLELGELGVFNFPIIWHLTTFFSSQFKFFFAIVVVSMIGNEYSNKTLKQNLIDGLSKKEFILSKFYTIVFFSFVSTILIGLISLCIGLYYSSYNEFGIIIQEINFLLAYFVKLVGFFSLCLFLGMLVKRSAFALAFLFVLYIVEWIVFWGSYEILGNTESAFKVKRFMPLESMYKLIDQPFQRVAMTKFPEKAELVYDYAVHWHEIVIVLGWTALFIFLSYSLLKKRDL</sequence>
<organism evidence="2 3">
    <name type="scientific">Jejuia pallidilutea</name>
    <dbReference type="NCBI Taxonomy" id="504487"/>
    <lineage>
        <taxon>Bacteria</taxon>
        <taxon>Pseudomonadati</taxon>
        <taxon>Bacteroidota</taxon>
        <taxon>Flavobacteriia</taxon>
        <taxon>Flavobacteriales</taxon>
        <taxon>Flavobacteriaceae</taxon>
        <taxon>Jejuia</taxon>
    </lineage>
</organism>
<dbReference type="GO" id="GO:0005886">
    <property type="term" value="C:plasma membrane"/>
    <property type="evidence" value="ECO:0007669"/>
    <property type="project" value="UniProtKB-SubCell"/>
</dbReference>
<dbReference type="RefSeq" id="WP_105472898.1">
    <property type="nucleotide sequence ID" value="NZ_PVEO01000002.1"/>
</dbReference>
<dbReference type="EMBL" id="PVEO01000002">
    <property type="protein sequence ID" value="PQV50336.1"/>
    <property type="molecule type" value="Genomic_DNA"/>
</dbReference>